<name>A0A1D8N9A5_YARLL</name>
<feature type="compositionally biased region" description="Basic and acidic residues" evidence="1">
    <location>
        <begin position="74"/>
        <end position="90"/>
    </location>
</feature>
<dbReference type="AlphaFoldDB" id="A0A1D8N9A5"/>
<feature type="compositionally biased region" description="Polar residues" evidence="1">
    <location>
        <begin position="92"/>
        <end position="103"/>
    </location>
</feature>
<reference evidence="2 4" key="1">
    <citation type="journal article" date="2016" name="PLoS ONE">
        <title>Sequence Assembly of Yarrowia lipolytica Strain W29/CLIB89 Shows Transposable Element Diversity.</title>
        <authorList>
            <person name="Magnan C."/>
            <person name="Yu J."/>
            <person name="Chang I."/>
            <person name="Jahn E."/>
            <person name="Kanomata Y."/>
            <person name="Wu J."/>
            <person name="Zeller M."/>
            <person name="Oakes M."/>
            <person name="Baldi P."/>
            <person name="Sandmeyer S."/>
        </authorList>
    </citation>
    <scope>NUCLEOTIDE SEQUENCE [LARGE SCALE GENOMIC DNA]</scope>
    <source>
        <strain evidence="2">CLIB89</strain>
        <strain evidence="4">CLIB89(W29)</strain>
    </source>
</reference>
<dbReference type="EMBL" id="CP017555">
    <property type="protein sequence ID" value="AOW02221.1"/>
    <property type="molecule type" value="Genomic_DNA"/>
</dbReference>
<evidence type="ECO:0000313" key="5">
    <source>
        <dbReference type="Proteomes" id="UP000256601"/>
    </source>
</evidence>
<evidence type="ECO:0000256" key="1">
    <source>
        <dbReference type="SAM" id="MobiDB-lite"/>
    </source>
</evidence>
<dbReference type="EMBL" id="KZ858971">
    <property type="protein sequence ID" value="RDW26906.1"/>
    <property type="molecule type" value="Genomic_DNA"/>
</dbReference>
<feature type="compositionally biased region" description="Polar residues" evidence="1">
    <location>
        <begin position="48"/>
        <end position="59"/>
    </location>
</feature>
<dbReference type="VEuPathDB" id="FungiDB:YALI1_C02866g"/>
<reference evidence="3 5" key="2">
    <citation type="submission" date="2018-07" db="EMBL/GenBank/DDBJ databases">
        <title>Draft Genome Assemblies for Five Robust Yarrowia lipolytica Strains Exhibiting High Lipid Production and Pentose Sugar Utilization and Sugar Alcohol Secretion from Undetoxified Lignocellulosic Biomass Hydrolysates.</title>
        <authorList>
            <consortium name="DOE Joint Genome Institute"/>
            <person name="Walker C."/>
            <person name="Ryu S."/>
            <person name="Na H."/>
            <person name="Zane M."/>
            <person name="LaButti K."/>
            <person name="Lipzen A."/>
            <person name="Haridas S."/>
            <person name="Barry K."/>
            <person name="Grigoriev I.V."/>
            <person name="Quarterman J."/>
            <person name="Slininger P."/>
            <person name="Dien B."/>
            <person name="Trinh C.T."/>
        </authorList>
    </citation>
    <scope>NUCLEOTIDE SEQUENCE [LARGE SCALE GENOMIC DNA]</scope>
    <source>
        <strain evidence="3 5">YB392</strain>
    </source>
</reference>
<dbReference type="Proteomes" id="UP000256601">
    <property type="component" value="Unassembled WGS sequence"/>
</dbReference>
<gene>
    <name evidence="3" type="ORF">B0I71DRAFT_27917</name>
    <name evidence="2" type="ORF">YALI1_C02866g</name>
</gene>
<dbReference type="Proteomes" id="UP000182444">
    <property type="component" value="Chromosome 1C"/>
</dbReference>
<proteinExistence type="predicted"/>
<evidence type="ECO:0000313" key="4">
    <source>
        <dbReference type="Proteomes" id="UP000182444"/>
    </source>
</evidence>
<accession>A0A1D8N9A5</accession>
<dbReference type="VEuPathDB" id="FungiDB:YALI0_C02167g"/>
<organism evidence="2 4">
    <name type="scientific">Yarrowia lipolytica</name>
    <name type="common">Candida lipolytica</name>
    <dbReference type="NCBI Taxonomy" id="4952"/>
    <lineage>
        <taxon>Eukaryota</taxon>
        <taxon>Fungi</taxon>
        <taxon>Dikarya</taxon>
        <taxon>Ascomycota</taxon>
        <taxon>Saccharomycotina</taxon>
        <taxon>Dipodascomycetes</taxon>
        <taxon>Dipodascales</taxon>
        <taxon>Dipodascales incertae sedis</taxon>
        <taxon>Yarrowia</taxon>
    </lineage>
</organism>
<feature type="region of interest" description="Disordered" evidence="1">
    <location>
        <begin position="28"/>
        <end position="128"/>
    </location>
</feature>
<evidence type="ECO:0000313" key="3">
    <source>
        <dbReference type="EMBL" id="RDW26906.1"/>
    </source>
</evidence>
<protein>
    <submittedName>
        <fullName evidence="2">Uncharacterized protein</fullName>
    </submittedName>
</protein>
<evidence type="ECO:0000313" key="2">
    <source>
        <dbReference type="EMBL" id="AOW02221.1"/>
    </source>
</evidence>
<sequence>MAINIGQLNAQLADSKARLEAARIRNDQRLKDAKRHKSNSIGRPRWVSPTSYRAGQDSAQLKHANRITSGYRDASTHATKDAQQRSEKFRQKPQTEGQRTSYALSKATPRNVPSIRHVQPAKYKRTTPQLDSARLQQTVRRMATTEKQSKSRFCRENSILTSTVTDPRLSFSEALATSSPNVSRAEEEDVAVLAVRSAKTALKSYLNGTISLSPQLLLQLINCVCQD</sequence>